<dbReference type="AlphaFoldDB" id="A0A9N9NA53"/>
<name>A0A9N9NA53_9GLOM</name>
<reference evidence="1" key="1">
    <citation type="submission" date="2021-06" db="EMBL/GenBank/DDBJ databases">
        <authorList>
            <person name="Kallberg Y."/>
            <person name="Tangrot J."/>
            <person name="Rosling A."/>
        </authorList>
    </citation>
    <scope>NUCLEOTIDE SEQUENCE</scope>
    <source>
        <strain evidence="1">FL130A</strain>
    </source>
</reference>
<dbReference type="EMBL" id="CAJVPS010024059">
    <property type="protein sequence ID" value="CAG8715236.1"/>
    <property type="molecule type" value="Genomic_DNA"/>
</dbReference>
<protein>
    <submittedName>
        <fullName evidence="1">7591_t:CDS:1</fullName>
    </submittedName>
</protein>
<evidence type="ECO:0000313" key="2">
    <source>
        <dbReference type="Proteomes" id="UP000789508"/>
    </source>
</evidence>
<proteinExistence type="predicted"/>
<keyword evidence="2" id="KW-1185">Reference proteome</keyword>
<evidence type="ECO:0000313" key="1">
    <source>
        <dbReference type="EMBL" id="CAG8715236.1"/>
    </source>
</evidence>
<accession>A0A9N9NA53</accession>
<dbReference type="Proteomes" id="UP000789508">
    <property type="component" value="Unassembled WGS sequence"/>
</dbReference>
<organism evidence="1 2">
    <name type="scientific">Ambispora leptoticha</name>
    <dbReference type="NCBI Taxonomy" id="144679"/>
    <lineage>
        <taxon>Eukaryota</taxon>
        <taxon>Fungi</taxon>
        <taxon>Fungi incertae sedis</taxon>
        <taxon>Mucoromycota</taxon>
        <taxon>Glomeromycotina</taxon>
        <taxon>Glomeromycetes</taxon>
        <taxon>Archaeosporales</taxon>
        <taxon>Ambisporaceae</taxon>
        <taxon>Ambispora</taxon>
    </lineage>
</organism>
<gene>
    <name evidence="1" type="ORF">ALEPTO_LOCUS12046</name>
</gene>
<comment type="caution">
    <text evidence="1">The sequence shown here is derived from an EMBL/GenBank/DDBJ whole genome shotgun (WGS) entry which is preliminary data.</text>
</comment>
<sequence length="76" mass="8494">MKNPSTKTTFLDITLDTEAIMASIPPDKKINLVPCIDMLNNLTRVPVCSKTYKIVASYHQQLAKNAPSARHRIKTP</sequence>